<keyword evidence="3" id="KW-0804">Transcription</keyword>
<evidence type="ECO:0000256" key="4">
    <source>
        <dbReference type="PROSITE-ProRule" id="PRU00335"/>
    </source>
</evidence>
<dbReference type="SUPFAM" id="SSF46689">
    <property type="entry name" value="Homeodomain-like"/>
    <property type="match status" value="1"/>
</dbReference>
<protein>
    <submittedName>
        <fullName evidence="6">Transcriptional regulator</fullName>
    </submittedName>
</protein>
<dbReference type="Pfam" id="PF00440">
    <property type="entry name" value="TetR_N"/>
    <property type="match status" value="1"/>
</dbReference>
<dbReference type="PANTHER" id="PTHR47506">
    <property type="entry name" value="TRANSCRIPTIONAL REGULATORY PROTEIN"/>
    <property type="match status" value="1"/>
</dbReference>
<evidence type="ECO:0000256" key="1">
    <source>
        <dbReference type="ARBA" id="ARBA00023015"/>
    </source>
</evidence>
<evidence type="ECO:0000256" key="2">
    <source>
        <dbReference type="ARBA" id="ARBA00023125"/>
    </source>
</evidence>
<feature type="domain" description="HTH tetR-type" evidence="5">
    <location>
        <begin position="14"/>
        <end position="74"/>
    </location>
</feature>
<dbReference type="InterPro" id="IPR001647">
    <property type="entry name" value="HTH_TetR"/>
</dbReference>
<dbReference type="InterPro" id="IPR054156">
    <property type="entry name" value="YxaF_TetR_C"/>
</dbReference>
<dbReference type="RefSeq" id="WP_197046389.1">
    <property type="nucleotide sequence ID" value="NZ_LR735018.1"/>
</dbReference>
<organism evidence="6 7">
    <name type="scientific">Planktothrix paucivesiculata PCC 9631</name>
    <dbReference type="NCBI Taxonomy" id="671071"/>
    <lineage>
        <taxon>Bacteria</taxon>
        <taxon>Bacillati</taxon>
        <taxon>Cyanobacteriota</taxon>
        <taxon>Cyanophyceae</taxon>
        <taxon>Oscillatoriophycideae</taxon>
        <taxon>Oscillatoriales</taxon>
        <taxon>Microcoleaceae</taxon>
        <taxon>Planktothrix</taxon>
    </lineage>
</organism>
<dbReference type="Gene3D" id="1.10.357.10">
    <property type="entry name" value="Tetracycline Repressor, domain 2"/>
    <property type="match status" value="1"/>
</dbReference>
<evidence type="ECO:0000259" key="5">
    <source>
        <dbReference type="PROSITE" id="PS50977"/>
    </source>
</evidence>
<dbReference type="SUPFAM" id="SSF48498">
    <property type="entry name" value="Tetracyclin repressor-like, C-terminal domain"/>
    <property type="match status" value="1"/>
</dbReference>
<dbReference type="GO" id="GO:0003677">
    <property type="term" value="F:DNA binding"/>
    <property type="evidence" value="ECO:0007669"/>
    <property type="project" value="UniProtKB-UniRule"/>
</dbReference>
<dbReference type="PANTHER" id="PTHR47506:SF1">
    <property type="entry name" value="HTH-TYPE TRANSCRIPTIONAL REGULATOR YJDC"/>
    <property type="match status" value="1"/>
</dbReference>
<keyword evidence="7" id="KW-1185">Reference proteome</keyword>
<keyword evidence="1" id="KW-0805">Transcription regulation</keyword>
<name>A0A7Z9E4M0_9CYAN</name>
<keyword evidence="2 4" id="KW-0238">DNA-binding</keyword>
<sequence length="197" mass="21963">MSRDGTHNFYPGLKMPKETYVPCLLQLFRQYGYDGATLSKISQATGLGKASLYHHFPGGKNEMVKAVLDYLEQWSEENLLSTLRGEGDAESRLRRMCDRLNQLYQGGQQPCVFVILLSGSARDVFHDQVKGLFVTWIDAIAQVLIEAGMDEKLAQERGEDAAIAIQGGLILSQGLDNPSAFQRVIQQLPKQLCNLDK</sequence>
<evidence type="ECO:0000313" key="7">
    <source>
        <dbReference type="Proteomes" id="UP000182190"/>
    </source>
</evidence>
<dbReference type="EMBL" id="CZCS02000225">
    <property type="protein sequence ID" value="VXD24475.1"/>
    <property type="molecule type" value="Genomic_DNA"/>
</dbReference>
<gene>
    <name evidence="6" type="ORF">PL9631_810008</name>
</gene>
<accession>A0A7Z9E4M0</accession>
<dbReference type="Proteomes" id="UP000182190">
    <property type="component" value="Unassembled WGS sequence"/>
</dbReference>
<dbReference type="PROSITE" id="PS50977">
    <property type="entry name" value="HTH_TETR_2"/>
    <property type="match status" value="1"/>
</dbReference>
<reference evidence="6" key="1">
    <citation type="submission" date="2019-10" db="EMBL/GenBank/DDBJ databases">
        <authorList>
            <consortium name="Genoscope - CEA"/>
            <person name="William W."/>
        </authorList>
    </citation>
    <scope>NUCLEOTIDE SEQUENCE [LARGE SCALE GENOMIC DNA]</scope>
    <source>
        <strain evidence="6">BBR_PRJEB10994</strain>
    </source>
</reference>
<dbReference type="InterPro" id="IPR036271">
    <property type="entry name" value="Tet_transcr_reg_TetR-rel_C_sf"/>
</dbReference>
<evidence type="ECO:0000313" key="6">
    <source>
        <dbReference type="EMBL" id="VXD24475.1"/>
    </source>
</evidence>
<dbReference type="AlphaFoldDB" id="A0A7Z9E4M0"/>
<proteinExistence type="predicted"/>
<dbReference type="Pfam" id="PF21993">
    <property type="entry name" value="TetR_C_13_2"/>
    <property type="match status" value="1"/>
</dbReference>
<dbReference type="InterPro" id="IPR009057">
    <property type="entry name" value="Homeodomain-like_sf"/>
</dbReference>
<comment type="caution">
    <text evidence="6">The sequence shown here is derived from an EMBL/GenBank/DDBJ whole genome shotgun (WGS) entry which is preliminary data.</text>
</comment>
<feature type="DNA-binding region" description="H-T-H motif" evidence="4">
    <location>
        <begin position="37"/>
        <end position="56"/>
    </location>
</feature>
<evidence type="ECO:0000256" key="3">
    <source>
        <dbReference type="ARBA" id="ARBA00023163"/>
    </source>
</evidence>